<dbReference type="PANTHER" id="PTHR30290">
    <property type="entry name" value="PERIPLASMIC BINDING COMPONENT OF ABC TRANSPORTER"/>
    <property type="match status" value="1"/>
</dbReference>
<keyword evidence="3" id="KW-1185">Reference proteome</keyword>
<dbReference type="InterPro" id="IPR039424">
    <property type="entry name" value="SBP_5"/>
</dbReference>
<dbReference type="InterPro" id="IPR030678">
    <property type="entry name" value="Peptide/Ni-bd"/>
</dbReference>
<feature type="domain" description="Solute-binding protein family 5" evidence="1">
    <location>
        <begin position="166"/>
        <end position="530"/>
    </location>
</feature>
<dbReference type="Pfam" id="PF00496">
    <property type="entry name" value="SBP_bac_5"/>
    <property type="match status" value="1"/>
</dbReference>
<comment type="caution">
    <text evidence="2">The sequence shown here is derived from an EMBL/GenBank/DDBJ whole genome shotgun (WGS) entry which is preliminary data.</text>
</comment>
<protein>
    <submittedName>
        <fullName evidence="2">Oligopeptide ABC superfamily ATP binding cassette transporter, binding protein</fullName>
    </submittedName>
</protein>
<proteinExistence type="predicted"/>
<evidence type="ECO:0000313" key="3">
    <source>
        <dbReference type="Proteomes" id="UP000005332"/>
    </source>
</evidence>
<name>G4CVA1_9ACTN</name>
<dbReference type="Proteomes" id="UP000005332">
    <property type="component" value="Unassembled WGS sequence"/>
</dbReference>
<dbReference type="Gene3D" id="3.90.76.10">
    <property type="entry name" value="Dipeptide-binding Protein, Domain 1"/>
    <property type="match status" value="1"/>
</dbReference>
<dbReference type="PATRIC" id="fig|997355.3.peg.454"/>
<gene>
    <name evidence="2" type="ORF">HMPREF9153_0458</name>
</gene>
<dbReference type="SUPFAM" id="SSF53850">
    <property type="entry name" value="Periplasmic binding protein-like II"/>
    <property type="match status" value="1"/>
</dbReference>
<dbReference type="HOGENOM" id="CLU_017028_11_1_11"/>
<dbReference type="GO" id="GO:0042597">
    <property type="term" value="C:periplasmic space"/>
    <property type="evidence" value="ECO:0007669"/>
    <property type="project" value="UniProtKB-ARBA"/>
</dbReference>
<dbReference type="GO" id="GO:0043190">
    <property type="term" value="C:ATP-binding cassette (ABC) transporter complex"/>
    <property type="evidence" value="ECO:0007669"/>
    <property type="project" value="InterPro"/>
</dbReference>
<evidence type="ECO:0000313" key="2">
    <source>
        <dbReference type="EMBL" id="EGY78889.1"/>
    </source>
</evidence>
<organism evidence="2 3">
    <name type="scientific">Cutibacterium avidum ATCC 25577</name>
    <dbReference type="NCBI Taxonomy" id="997355"/>
    <lineage>
        <taxon>Bacteria</taxon>
        <taxon>Bacillati</taxon>
        <taxon>Actinomycetota</taxon>
        <taxon>Actinomycetes</taxon>
        <taxon>Propionibacteriales</taxon>
        <taxon>Propionibacteriaceae</taxon>
        <taxon>Cutibacterium</taxon>
    </lineage>
</organism>
<dbReference type="Gene3D" id="3.40.190.10">
    <property type="entry name" value="Periplasmic binding protein-like II"/>
    <property type="match status" value="1"/>
</dbReference>
<dbReference type="PANTHER" id="PTHR30290:SF65">
    <property type="entry name" value="MONOACYL PHOSPHATIDYLINOSITOL TETRAMANNOSIDE-BINDING PROTEIN LPQW-RELATED"/>
    <property type="match status" value="1"/>
</dbReference>
<dbReference type="Gene3D" id="3.10.105.10">
    <property type="entry name" value="Dipeptide-binding Protein, Domain 3"/>
    <property type="match status" value="1"/>
</dbReference>
<dbReference type="GO" id="GO:1904680">
    <property type="term" value="F:peptide transmembrane transporter activity"/>
    <property type="evidence" value="ECO:0007669"/>
    <property type="project" value="TreeGrafter"/>
</dbReference>
<dbReference type="GO" id="GO:0015833">
    <property type="term" value="P:peptide transport"/>
    <property type="evidence" value="ECO:0007669"/>
    <property type="project" value="TreeGrafter"/>
</dbReference>
<dbReference type="PIRSF" id="PIRSF002741">
    <property type="entry name" value="MppA"/>
    <property type="match status" value="1"/>
</dbReference>
<sequence>MSCTGDFGESHGRGWFRGSNGGFVRCDVRFPTKKPDRGRSVLPFTSLEDILRKAIVAPVALLAVSAMALTGCGQKNQSGGSKQSGVTSESAPMAQLNVADRSQLKDGGTLRLAIEQLPTGWNPMNVNGNTVDLSATIWNFVGVQNFDIAEDGTPKPNPNYISSTDVETKGGKQVVTLHLNPKAKWNSGRTIDYSDYQATWKANNGSEPGFLPASTDGFNQITSVEKGDKDTDVVITFKGTYPDWTATLSSVLPKEGATDAATFNEGWKKLNPDWFAGPFIPTKADQASKTLTVKRNDKWWGEKSKLDTVTFKAMNNATQTKAFANREIDAASGIITKDGYQTAKKRPDAEMRQAGSLQWRHFTFNTKSTMLSDKKVRQAIVKGINRPAIAKSDLAGIPVNPDTLMLGNHFFMPGQAGYKDNSGDYKYDPKAAEKQLEDAGWKKQGDYRVKDGKTLMINYAQLTGVPTSENEGALFKQDMAKIGVKVNLVNTPSDSFTQTLSSHSFDVIAFAWNGTPYPMANVRQIYGASAEGSKKPSQSNFSQLIDPEIEKRIPSIDAESDVSKRRELTNQADRIIWDNVMTLPLYRRISFTAVPKNLANYGAATFQTVHAENIGFQK</sequence>
<dbReference type="InterPro" id="IPR000914">
    <property type="entry name" value="SBP_5_dom"/>
</dbReference>
<reference evidence="2 3" key="1">
    <citation type="submission" date="2011-06" db="EMBL/GenBank/DDBJ databases">
        <authorList>
            <person name="Muzny D."/>
            <person name="Qin X."/>
            <person name="Deng J."/>
            <person name="Jiang H."/>
            <person name="Liu Y."/>
            <person name="Qu J."/>
            <person name="Song X.-Z."/>
            <person name="Zhang L."/>
            <person name="Thornton R."/>
            <person name="Coyle M."/>
            <person name="Francisco L."/>
            <person name="Jackson L."/>
            <person name="Javaid M."/>
            <person name="Korchina V."/>
            <person name="Kovar C."/>
            <person name="Mata R."/>
            <person name="Mathew T."/>
            <person name="Ngo R."/>
            <person name="Nguyen L."/>
            <person name="Nguyen N."/>
            <person name="Okwuonu G."/>
            <person name="Ongeri F."/>
            <person name="Pham C."/>
            <person name="Simmons D."/>
            <person name="Wilczek-Boney K."/>
            <person name="Hale W."/>
            <person name="Jakkamsetti A."/>
            <person name="Pham P."/>
            <person name="Ruth R."/>
            <person name="San Lucas F."/>
            <person name="Warren J."/>
            <person name="Zhang J."/>
            <person name="Zhao Z."/>
            <person name="Zhou C."/>
            <person name="Zhu D."/>
            <person name="Lee S."/>
            <person name="Bess C."/>
            <person name="Blankenburg K."/>
            <person name="Forbes L."/>
            <person name="Fu Q."/>
            <person name="Gubbala S."/>
            <person name="Hirani K."/>
            <person name="Jayaseelan J.C."/>
            <person name="Lara F."/>
            <person name="Munidasa M."/>
            <person name="Palculict T."/>
            <person name="Patil S."/>
            <person name="Pu L.-L."/>
            <person name="Saada N."/>
            <person name="Tang L."/>
            <person name="Weissenberger G."/>
            <person name="Zhu Y."/>
            <person name="Hemphill L."/>
            <person name="Shang Y."/>
            <person name="Youmans B."/>
            <person name="Ayvaz T."/>
            <person name="Ross M."/>
            <person name="Santibanez J."/>
            <person name="Aqrawi P."/>
            <person name="Gross S."/>
            <person name="Joshi V."/>
            <person name="Fowler G."/>
            <person name="Nazareth L."/>
            <person name="Reid J."/>
            <person name="Worley K."/>
            <person name="Petrosino J."/>
            <person name="Highlander S."/>
            <person name="Gibbs R."/>
        </authorList>
    </citation>
    <scope>NUCLEOTIDE SEQUENCE [LARGE SCALE GENOMIC DNA]</scope>
    <source>
        <strain evidence="2 3">ATCC 25577</strain>
    </source>
</reference>
<accession>G4CVA1</accession>
<dbReference type="AlphaFoldDB" id="G4CVA1"/>
<dbReference type="CDD" id="cd08501">
    <property type="entry name" value="PBP2_Lpqw"/>
    <property type="match status" value="1"/>
</dbReference>
<dbReference type="EMBL" id="AGBA01000005">
    <property type="protein sequence ID" value="EGY78889.1"/>
    <property type="molecule type" value="Genomic_DNA"/>
</dbReference>
<evidence type="ECO:0000259" key="1">
    <source>
        <dbReference type="Pfam" id="PF00496"/>
    </source>
</evidence>